<accession>A0A2U3P2X3</accession>
<name>A0A2U3P2X3_9MYCO</name>
<dbReference type="Proteomes" id="UP000240424">
    <property type="component" value="Unassembled WGS sequence"/>
</dbReference>
<evidence type="ECO:0008006" key="4">
    <source>
        <dbReference type="Google" id="ProtNLM"/>
    </source>
</evidence>
<protein>
    <recommendedName>
        <fullName evidence="4">Class I SAM-dependent methyltransferase</fullName>
    </recommendedName>
</protein>
<dbReference type="AlphaFoldDB" id="A0A2U3P2X3"/>
<organism evidence="2 3">
    <name type="scientific">Mycobacterium numidiamassiliense</name>
    <dbReference type="NCBI Taxonomy" id="1841861"/>
    <lineage>
        <taxon>Bacteria</taxon>
        <taxon>Bacillati</taxon>
        <taxon>Actinomycetota</taxon>
        <taxon>Actinomycetes</taxon>
        <taxon>Mycobacteriales</taxon>
        <taxon>Mycobacteriaceae</taxon>
        <taxon>Mycobacterium</taxon>
    </lineage>
</organism>
<dbReference type="STRING" id="1841861.GCA_900157365_04487"/>
<keyword evidence="3" id="KW-1185">Reference proteome</keyword>
<proteinExistence type="predicted"/>
<sequence length="292" mass="32778">MTDPWILYTEEMDQVDGWFFGADVDLFSDLLASQLAEDIKGDLLEIGAYQGKSAILMGYSLRDDEEFVICDLFGGVMDHADISQISRQDYSGLEQEQFLANWDRFHTRRPILEVCESSELDLGDRVLRFIHIDGCHNYQCVAKDISLAVAHAAERGVIAMDDYRGFQTPGVAAAIWQAVGNGILFPFAATYMKIYACTSATDQSYWLERVRDRKDVYTLTDFELPSYRDVSAAQIHKSVPPAAPTPSPVAASKTPRAHVTPEDLDRFGDEDLMRQASNDDWLRDEAPPHHGS</sequence>
<feature type="compositionally biased region" description="Basic and acidic residues" evidence="1">
    <location>
        <begin position="280"/>
        <end position="292"/>
    </location>
</feature>
<reference evidence="2 3" key="1">
    <citation type="submission" date="2017-01" db="EMBL/GenBank/DDBJ databases">
        <authorList>
            <consortium name="Urmite Genomes"/>
        </authorList>
    </citation>
    <scope>NUCLEOTIDE SEQUENCE [LARGE SCALE GENOMIC DNA]</scope>
    <source>
        <strain evidence="2 3">AB215</strain>
    </source>
</reference>
<evidence type="ECO:0000313" key="2">
    <source>
        <dbReference type="EMBL" id="SPM38109.1"/>
    </source>
</evidence>
<feature type="region of interest" description="Disordered" evidence="1">
    <location>
        <begin position="238"/>
        <end position="292"/>
    </location>
</feature>
<evidence type="ECO:0000313" key="3">
    <source>
        <dbReference type="Proteomes" id="UP000240424"/>
    </source>
</evidence>
<dbReference type="InterPro" id="IPR029063">
    <property type="entry name" value="SAM-dependent_MTases_sf"/>
</dbReference>
<dbReference type="Pfam" id="PF13578">
    <property type="entry name" value="Methyltransf_24"/>
    <property type="match status" value="1"/>
</dbReference>
<dbReference type="EMBL" id="FUEZ01000003">
    <property type="protein sequence ID" value="SPM38109.1"/>
    <property type="molecule type" value="Genomic_DNA"/>
</dbReference>
<feature type="compositionally biased region" description="Basic and acidic residues" evidence="1">
    <location>
        <begin position="259"/>
        <end position="273"/>
    </location>
</feature>
<dbReference type="RefSeq" id="WP_245830100.1">
    <property type="nucleotide sequence ID" value="NZ_FUEZ01000003.1"/>
</dbReference>
<gene>
    <name evidence="2" type="ORF">MNAB215_285</name>
</gene>
<evidence type="ECO:0000256" key="1">
    <source>
        <dbReference type="SAM" id="MobiDB-lite"/>
    </source>
</evidence>
<dbReference type="Gene3D" id="3.40.50.150">
    <property type="entry name" value="Vaccinia Virus protein VP39"/>
    <property type="match status" value="1"/>
</dbReference>